<dbReference type="Proteomes" id="UP001279734">
    <property type="component" value="Unassembled WGS sequence"/>
</dbReference>
<keyword evidence="9" id="KW-1185">Reference proteome</keyword>
<dbReference type="FunFam" id="2.60.40.420:FF:000003">
    <property type="entry name" value="Blue copper"/>
    <property type="match status" value="1"/>
</dbReference>
<dbReference type="PROSITE" id="PS51485">
    <property type="entry name" value="PHYTOCYANIN"/>
    <property type="match status" value="1"/>
</dbReference>
<dbReference type="InterPro" id="IPR008972">
    <property type="entry name" value="Cupredoxin"/>
</dbReference>
<evidence type="ECO:0000256" key="3">
    <source>
        <dbReference type="ARBA" id="ARBA00023180"/>
    </source>
</evidence>
<dbReference type="AlphaFoldDB" id="A0AAD3P352"/>
<protein>
    <recommendedName>
        <fullName evidence="7">Phytocyanin domain-containing protein</fullName>
    </recommendedName>
</protein>
<dbReference type="InterPro" id="IPR003245">
    <property type="entry name" value="Phytocyanin_dom"/>
</dbReference>
<keyword evidence="3" id="KW-0325">Glycoprotein</keyword>
<dbReference type="Pfam" id="PF02298">
    <property type="entry name" value="Cu_bind_like"/>
    <property type="match status" value="1"/>
</dbReference>
<keyword evidence="2" id="KW-0186">Copper</keyword>
<accession>A0AAD3P352</accession>
<keyword evidence="1" id="KW-0479">Metal-binding</keyword>
<dbReference type="GO" id="GO:0009055">
    <property type="term" value="F:electron transfer activity"/>
    <property type="evidence" value="ECO:0007669"/>
    <property type="project" value="InterPro"/>
</dbReference>
<feature type="compositionally biased region" description="Low complexity" evidence="4">
    <location>
        <begin position="124"/>
        <end position="138"/>
    </location>
</feature>
<dbReference type="GO" id="GO:0005886">
    <property type="term" value="C:plasma membrane"/>
    <property type="evidence" value="ECO:0007669"/>
    <property type="project" value="TreeGrafter"/>
</dbReference>
<comment type="caution">
    <text evidence="8">The sequence shown here is derived from an EMBL/GenBank/DDBJ whole genome shotgun (WGS) entry which is preliminary data.</text>
</comment>
<reference evidence="8" key="1">
    <citation type="submission" date="2023-05" db="EMBL/GenBank/DDBJ databases">
        <title>Nepenthes gracilis genome sequencing.</title>
        <authorList>
            <person name="Fukushima K."/>
        </authorList>
    </citation>
    <scope>NUCLEOTIDE SEQUENCE</scope>
    <source>
        <strain evidence="8">SING2019-196</strain>
    </source>
</reference>
<dbReference type="PROSITE" id="PS00196">
    <property type="entry name" value="COPPER_BLUE"/>
    <property type="match status" value="1"/>
</dbReference>
<keyword evidence="5" id="KW-1133">Transmembrane helix</keyword>
<evidence type="ECO:0000256" key="5">
    <source>
        <dbReference type="SAM" id="Phobius"/>
    </source>
</evidence>
<organism evidence="8 9">
    <name type="scientific">Nepenthes gracilis</name>
    <name type="common">Slender pitcher plant</name>
    <dbReference type="NCBI Taxonomy" id="150966"/>
    <lineage>
        <taxon>Eukaryota</taxon>
        <taxon>Viridiplantae</taxon>
        <taxon>Streptophyta</taxon>
        <taxon>Embryophyta</taxon>
        <taxon>Tracheophyta</taxon>
        <taxon>Spermatophyta</taxon>
        <taxon>Magnoliopsida</taxon>
        <taxon>eudicotyledons</taxon>
        <taxon>Gunneridae</taxon>
        <taxon>Pentapetalae</taxon>
        <taxon>Caryophyllales</taxon>
        <taxon>Nepenthaceae</taxon>
        <taxon>Nepenthes</taxon>
    </lineage>
</organism>
<dbReference type="InterPro" id="IPR028871">
    <property type="entry name" value="BlueCu_1_BS"/>
</dbReference>
<keyword evidence="5" id="KW-0472">Membrane</keyword>
<sequence length="198" mass="21233">MPGVFVNMAFTAMFFKLVAATNYIVGAPNGSWDLNTNFQKWASSNTFLLRDNLIFQYTPMHDVAEVSKLDYDSCQADNAIQSDGSGVTEFALTKPGKRYFICGIPGHCAQGMKMEVETLASVTPAKSNPSNSPASSPAGTHSSPHYFRTPFTSLQESPSASPSPSPPLSTSTANVNGCFFQPVLAIGFAVGFIMLHAF</sequence>
<evidence type="ECO:0000256" key="2">
    <source>
        <dbReference type="ARBA" id="ARBA00023008"/>
    </source>
</evidence>
<evidence type="ECO:0000256" key="4">
    <source>
        <dbReference type="SAM" id="MobiDB-lite"/>
    </source>
</evidence>
<dbReference type="GO" id="GO:0046872">
    <property type="term" value="F:metal ion binding"/>
    <property type="evidence" value="ECO:0007669"/>
    <property type="project" value="UniProtKB-KW"/>
</dbReference>
<feature type="chain" id="PRO_5042037425" description="Phytocyanin domain-containing protein" evidence="6">
    <location>
        <begin position="21"/>
        <end position="198"/>
    </location>
</feature>
<evidence type="ECO:0000313" key="9">
    <source>
        <dbReference type="Proteomes" id="UP001279734"/>
    </source>
</evidence>
<gene>
    <name evidence="8" type="ORF">Nepgr_000500</name>
</gene>
<evidence type="ECO:0000313" key="8">
    <source>
        <dbReference type="EMBL" id="GMG98660.1"/>
    </source>
</evidence>
<feature type="transmembrane region" description="Helical" evidence="5">
    <location>
        <begin position="179"/>
        <end position="197"/>
    </location>
</feature>
<feature type="region of interest" description="Disordered" evidence="4">
    <location>
        <begin position="121"/>
        <end position="168"/>
    </location>
</feature>
<dbReference type="PANTHER" id="PTHR33021">
    <property type="entry name" value="BLUE COPPER PROTEIN"/>
    <property type="match status" value="1"/>
</dbReference>
<keyword evidence="5" id="KW-0812">Transmembrane</keyword>
<proteinExistence type="predicted"/>
<feature type="signal peptide" evidence="6">
    <location>
        <begin position="1"/>
        <end position="20"/>
    </location>
</feature>
<evidence type="ECO:0000259" key="7">
    <source>
        <dbReference type="PROSITE" id="PS51485"/>
    </source>
</evidence>
<dbReference type="SUPFAM" id="SSF49503">
    <property type="entry name" value="Cupredoxins"/>
    <property type="match status" value="1"/>
</dbReference>
<dbReference type="EMBL" id="BSYO01000001">
    <property type="protein sequence ID" value="GMG98660.1"/>
    <property type="molecule type" value="Genomic_DNA"/>
</dbReference>
<evidence type="ECO:0000256" key="6">
    <source>
        <dbReference type="SAM" id="SignalP"/>
    </source>
</evidence>
<evidence type="ECO:0000256" key="1">
    <source>
        <dbReference type="ARBA" id="ARBA00022723"/>
    </source>
</evidence>
<keyword evidence="6" id="KW-0732">Signal</keyword>
<feature type="domain" description="Phytocyanin" evidence="7">
    <location>
        <begin position="21"/>
        <end position="120"/>
    </location>
</feature>
<dbReference type="InterPro" id="IPR039391">
    <property type="entry name" value="Phytocyanin-like"/>
</dbReference>
<name>A0AAD3P352_NEPGR</name>
<dbReference type="Gene3D" id="2.60.40.420">
    <property type="entry name" value="Cupredoxins - blue copper proteins"/>
    <property type="match status" value="1"/>
</dbReference>
<dbReference type="CDD" id="cd04216">
    <property type="entry name" value="Phytocyanin"/>
    <property type="match status" value="1"/>
</dbReference>
<dbReference type="PANTHER" id="PTHR33021:SF499">
    <property type="entry name" value="OS12G0150500 PROTEIN"/>
    <property type="match status" value="1"/>
</dbReference>